<dbReference type="AlphaFoldDB" id="A0A268NU06"/>
<dbReference type="InterPro" id="IPR012341">
    <property type="entry name" value="6hp_glycosidase-like_sf"/>
</dbReference>
<proteinExistence type="predicted"/>
<dbReference type="PANTHER" id="PTHR33886">
    <property type="entry name" value="UNSATURATED RHAMNOGALACTURONAN HYDROLASE (EUROFUNG)"/>
    <property type="match status" value="1"/>
</dbReference>
<dbReference type="RefSeq" id="WP_095327425.1">
    <property type="nucleotide sequence ID" value="NZ_NPCC01000052.1"/>
</dbReference>
<dbReference type="PANTHER" id="PTHR33886:SF8">
    <property type="entry name" value="UNSATURATED RHAMNOGALACTURONAN HYDROLASE (EUROFUNG)"/>
    <property type="match status" value="1"/>
</dbReference>
<dbReference type="GO" id="GO:0016787">
    <property type="term" value="F:hydrolase activity"/>
    <property type="evidence" value="ECO:0007669"/>
    <property type="project" value="UniProtKB-KW"/>
</dbReference>
<reference evidence="2 3" key="1">
    <citation type="submission" date="2017-07" db="EMBL/GenBank/DDBJ databases">
        <title>Isolation and whole genome analysis of endospore-forming bacteria from heroin.</title>
        <authorList>
            <person name="Kalinowski J."/>
            <person name="Ahrens B."/>
            <person name="Al-Dilaimi A."/>
            <person name="Winkler A."/>
            <person name="Wibberg D."/>
            <person name="Schleenbecker U."/>
            <person name="Ruckert C."/>
            <person name="Wolfel R."/>
            <person name="Grass G."/>
        </authorList>
    </citation>
    <scope>NUCLEOTIDE SEQUENCE [LARGE SCALE GENOMIC DNA]</scope>
    <source>
        <strain evidence="2 3">7539</strain>
    </source>
</reference>
<dbReference type="GO" id="GO:0005975">
    <property type="term" value="P:carbohydrate metabolic process"/>
    <property type="evidence" value="ECO:0007669"/>
    <property type="project" value="InterPro"/>
</dbReference>
<keyword evidence="1 2" id="KW-0378">Hydrolase</keyword>
<protein>
    <submittedName>
        <fullName evidence="2">Glycoside hydrolase 105 family protein</fullName>
    </submittedName>
</protein>
<evidence type="ECO:0000256" key="1">
    <source>
        <dbReference type="ARBA" id="ARBA00022801"/>
    </source>
</evidence>
<dbReference type="InterPro" id="IPR010905">
    <property type="entry name" value="Glyco_hydro_88"/>
</dbReference>
<organism evidence="2 3">
    <name type="scientific">Shouchella clausii</name>
    <name type="common">Alkalihalobacillus clausii</name>
    <dbReference type="NCBI Taxonomy" id="79880"/>
    <lineage>
        <taxon>Bacteria</taxon>
        <taxon>Bacillati</taxon>
        <taxon>Bacillota</taxon>
        <taxon>Bacilli</taxon>
        <taxon>Bacillales</taxon>
        <taxon>Bacillaceae</taxon>
        <taxon>Shouchella</taxon>
    </lineage>
</organism>
<comment type="caution">
    <text evidence="2">The sequence shown here is derived from an EMBL/GenBank/DDBJ whole genome shotgun (WGS) entry which is preliminary data.</text>
</comment>
<dbReference type="InterPro" id="IPR008928">
    <property type="entry name" value="6-hairpin_glycosidase_sf"/>
</dbReference>
<gene>
    <name evidence="2" type="ORF">CHH72_21940</name>
</gene>
<name>A0A268NU06_SHOCL</name>
<accession>A0A268NU06</accession>
<dbReference type="EMBL" id="NPCC01000052">
    <property type="protein sequence ID" value="PAE86739.1"/>
    <property type="molecule type" value="Genomic_DNA"/>
</dbReference>
<dbReference type="Proteomes" id="UP000216207">
    <property type="component" value="Unassembled WGS sequence"/>
</dbReference>
<evidence type="ECO:0000313" key="3">
    <source>
        <dbReference type="Proteomes" id="UP000216207"/>
    </source>
</evidence>
<evidence type="ECO:0000313" key="2">
    <source>
        <dbReference type="EMBL" id="PAE86739.1"/>
    </source>
</evidence>
<dbReference type="Pfam" id="PF07470">
    <property type="entry name" value="Glyco_hydro_88"/>
    <property type="match status" value="1"/>
</dbReference>
<dbReference type="SUPFAM" id="SSF48208">
    <property type="entry name" value="Six-hairpin glycosidases"/>
    <property type="match status" value="1"/>
</dbReference>
<dbReference type="Gene3D" id="1.50.10.10">
    <property type="match status" value="1"/>
</dbReference>
<sequence length="370" mass="42509">MTSFAKVRSQQPLEWGKKACEAIMSKYEPVEMPPANRWHYHQGVFLCGVHRIWEMDHNEAYFQYVKDYVDALIDEDGNFLFRRDELDAIQAGLLLLPLFRHTGEYRYQEAARKLRGLLHTLNRNRFGGFWHKDKYPNQMWLDGLYMAGPFAVQYGQQFNEPELIDLVLRQEELMRNHTKDEATGLYVHAWDASKQVAVCDKETGKTEEVWGRALGWYAMALADLIDLLGENHMKRPVLESAFQSLMARLLTYQDEQTGLWYQVVDKGNQPDNWLESSCTSLFVYALAKGYRLGLLGEDAFFHAEKGLSGLLDYAVDIEEDGALVLKMICIGTSIGRYDDYISRPTSANDLHGVGAFALACTEIEKGRKHR</sequence>
<dbReference type="InterPro" id="IPR052043">
    <property type="entry name" value="PolySaccharide_Degr_Enz"/>
</dbReference>